<organism evidence="2 3">
    <name type="scientific">Hamiltosporidium magnivora</name>
    <dbReference type="NCBI Taxonomy" id="148818"/>
    <lineage>
        <taxon>Eukaryota</taxon>
        <taxon>Fungi</taxon>
        <taxon>Fungi incertae sedis</taxon>
        <taxon>Microsporidia</taxon>
        <taxon>Dubosqiidae</taxon>
        <taxon>Hamiltosporidium</taxon>
    </lineage>
</organism>
<gene>
    <name evidence="2" type="ORF">CWI36_0552p0030</name>
</gene>
<dbReference type="InterPro" id="IPR032675">
    <property type="entry name" value="LRR_dom_sf"/>
</dbReference>
<proteinExistence type="predicted"/>
<dbReference type="Proteomes" id="UP000291404">
    <property type="component" value="Unassembled WGS sequence"/>
</dbReference>
<dbReference type="VEuPathDB" id="MicrosporidiaDB:CWI36_0552p0030"/>
<dbReference type="VEuPathDB" id="MicrosporidiaDB:CWI39_1288p0010"/>
<name>A0A4Q9LDI6_9MICR</name>
<dbReference type="AlphaFoldDB" id="A0A4Q9LDI6"/>
<feature type="region of interest" description="Disordered" evidence="1">
    <location>
        <begin position="21"/>
        <end position="41"/>
    </location>
</feature>
<dbReference type="VEuPathDB" id="MicrosporidiaDB:CWI39_0485p0020"/>
<dbReference type="Gene3D" id="3.80.10.10">
    <property type="entry name" value="Ribonuclease Inhibitor"/>
    <property type="match status" value="2"/>
</dbReference>
<feature type="compositionally biased region" description="Polar residues" evidence="1">
    <location>
        <begin position="23"/>
        <end position="41"/>
    </location>
</feature>
<evidence type="ECO:0000313" key="3">
    <source>
        <dbReference type="Proteomes" id="UP000291404"/>
    </source>
</evidence>
<sequence>EEPIPPLKEAKREEDGVKILKPKNNTPLISQGGTTLEEPTNNINEESDLEEETIVVKEIVYWFERNINSEIRFYREAQNSYINLETPDLIYSLSISYSLDQRPIKISDHVFTYENKNFISFVLFKSLFDSNTSKNQCGKIECNFELEYILRITKDISAIPDTVNYNHFESLLIVLKYLKAAADKNLSQFLQGIFFKIFSSKNIVDSKSTDACIEEVFCKNIFVQSESSLKEVIISAFLNTLMLKHVFCDENLIILSIKNEFFDISLFNEHIPYKNLLINNFKVFSILENHLRNPEILKIFKVLLKEININSLILFRYQISKFRYKNHILVFPIHIFKAITVSNVSDSTGIMIYELELAVDKNLEYFTLKNLSIDSDDIISFLKKHKVKGLIFDNVRRCSGFNGFESFMCLQETLEYIEIRNFKMKFNWWINFCKKLNVRKVIFIFNSIFIAENFINEFIALNFSINFIYFEIDFCYSKLSKEFCDSLKYLKFLHTLKLCNYESNINLEPYIVNGIKNMPELKNVTIYHKYFSNKFYRLLFQKPKIRVLHICNVILNKKTLKLNSFNNYKYLTQIFLSNLKIDTFSLNEIFKLENLKVLSLRFCDIESIEKSYYEKFIPRNIKSLYLYDSNLNKTKEFNLLNELKSLENLHLSGRKIYSNYLSKINQNCNLTLKTLCYKYGICDINDLNRIMNLQILEELNLYESRFVNICFYQLGENCRFLNSLRILNLWGVCMCLKDLEYLRNFKNLQNLRLSFSGVRFVQFNFNVISLSRASSFFKQIYNNFNHQHTSTFLYEEGIEILF</sequence>
<evidence type="ECO:0000313" key="2">
    <source>
        <dbReference type="EMBL" id="TBU05924.1"/>
    </source>
</evidence>
<accession>A0A4Q9LDI6</accession>
<evidence type="ECO:0000256" key="1">
    <source>
        <dbReference type="SAM" id="MobiDB-lite"/>
    </source>
</evidence>
<comment type="caution">
    <text evidence="2">The sequence shown here is derived from an EMBL/GenBank/DDBJ whole genome shotgun (WGS) entry which is preliminary data.</text>
</comment>
<reference evidence="2 3" key="1">
    <citation type="submission" date="2017-12" db="EMBL/GenBank/DDBJ databases">
        <authorList>
            <person name="Pombert J.-F."/>
            <person name="Haag K.L."/>
            <person name="Ebert D."/>
        </authorList>
    </citation>
    <scope>NUCLEOTIDE SEQUENCE [LARGE SCALE GENOMIC DNA]</scope>
    <source>
        <strain evidence="2">BE-OM-2</strain>
    </source>
</reference>
<protein>
    <submittedName>
        <fullName evidence="2">Uncharacterized protein</fullName>
    </submittedName>
</protein>
<feature type="non-terminal residue" evidence="2">
    <location>
        <position position="1"/>
    </location>
</feature>
<keyword evidence="3" id="KW-1185">Reference proteome</keyword>
<dbReference type="SUPFAM" id="SSF52058">
    <property type="entry name" value="L domain-like"/>
    <property type="match status" value="1"/>
</dbReference>
<dbReference type="EMBL" id="PITI01000552">
    <property type="protein sequence ID" value="TBU05924.1"/>
    <property type="molecule type" value="Genomic_DNA"/>
</dbReference>